<dbReference type="PANTHER" id="PTHR35807:SF1">
    <property type="entry name" value="TRANSCRIPTIONAL REGULATOR REDD"/>
    <property type="match status" value="1"/>
</dbReference>
<accession>A0A919M719</accession>
<gene>
    <name evidence="8" type="ORF">Acy02nite_28650</name>
</gene>
<dbReference type="InterPro" id="IPR005158">
    <property type="entry name" value="BTAD"/>
</dbReference>
<dbReference type="Proteomes" id="UP000619479">
    <property type="component" value="Unassembled WGS sequence"/>
</dbReference>
<dbReference type="Pfam" id="PF03704">
    <property type="entry name" value="BTAD"/>
    <property type="match status" value="1"/>
</dbReference>
<keyword evidence="9" id="KW-1185">Reference proteome</keyword>
<dbReference type="Gene3D" id="3.40.50.300">
    <property type="entry name" value="P-loop containing nucleotide triphosphate hydrolases"/>
    <property type="match status" value="1"/>
</dbReference>
<keyword evidence="3 5" id="KW-0238">DNA-binding</keyword>
<keyword evidence="2" id="KW-0805">Transcription regulation</keyword>
<dbReference type="PROSITE" id="PS51755">
    <property type="entry name" value="OMPR_PHOB"/>
    <property type="match status" value="1"/>
</dbReference>
<dbReference type="SMART" id="SM01043">
    <property type="entry name" value="BTAD"/>
    <property type="match status" value="1"/>
</dbReference>
<dbReference type="GO" id="GO:0003677">
    <property type="term" value="F:DNA binding"/>
    <property type="evidence" value="ECO:0007669"/>
    <property type="project" value="UniProtKB-UniRule"/>
</dbReference>
<evidence type="ECO:0000313" key="9">
    <source>
        <dbReference type="Proteomes" id="UP000619479"/>
    </source>
</evidence>
<comment type="similarity">
    <text evidence="1">Belongs to the AfsR/DnrI/RedD regulatory family.</text>
</comment>
<dbReference type="PANTHER" id="PTHR35807">
    <property type="entry name" value="TRANSCRIPTIONAL REGULATOR REDD-RELATED"/>
    <property type="match status" value="1"/>
</dbReference>
<dbReference type="Gene3D" id="1.25.40.10">
    <property type="entry name" value="Tetratricopeptide repeat domain"/>
    <property type="match status" value="1"/>
</dbReference>
<dbReference type="CDD" id="cd15831">
    <property type="entry name" value="BTAD"/>
    <property type="match status" value="1"/>
</dbReference>
<dbReference type="Pfam" id="PF00931">
    <property type="entry name" value="NB-ARC"/>
    <property type="match status" value="1"/>
</dbReference>
<dbReference type="Gene3D" id="1.10.10.10">
    <property type="entry name" value="Winged helix-like DNA-binding domain superfamily/Winged helix DNA-binding domain"/>
    <property type="match status" value="1"/>
</dbReference>
<reference evidence="8" key="1">
    <citation type="submission" date="2021-01" db="EMBL/GenBank/DDBJ databases">
        <title>Whole genome shotgun sequence of Actinoplanes cyaneus NBRC 14990.</title>
        <authorList>
            <person name="Komaki H."/>
            <person name="Tamura T."/>
        </authorList>
    </citation>
    <scope>NUCLEOTIDE SEQUENCE</scope>
    <source>
        <strain evidence="8">NBRC 14990</strain>
    </source>
</reference>
<evidence type="ECO:0000259" key="7">
    <source>
        <dbReference type="PROSITE" id="PS51755"/>
    </source>
</evidence>
<evidence type="ECO:0000256" key="5">
    <source>
        <dbReference type="PROSITE-ProRule" id="PRU01091"/>
    </source>
</evidence>
<dbReference type="InterPro" id="IPR002182">
    <property type="entry name" value="NB-ARC"/>
</dbReference>
<evidence type="ECO:0000256" key="1">
    <source>
        <dbReference type="ARBA" id="ARBA00005820"/>
    </source>
</evidence>
<dbReference type="InterPro" id="IPR011990">
    <property type="entry name" value="TPR-like_helical_dom_sf"/>
</dbReference>
<dbReference type="AlphaFoldDB" id="A0A919M719"/>
<dbReference type="GO" id="GO:0006355">
    <property type="term" value="P:regulation of DNA-templated transcription"/>
    <property type="evidence" value="ECO:0007669"/>
    <property type="project" value="InterPro"/>
</dbReference>
<dbReference type="EMBL" id="BOMH01000019">
    <property type="protein sequence ID" value="GID64984.1"/>
    <property type="molecule type" value="Genomic_DNA"/>
</dbReference>
<evidence type="ECO:0000256" key="2">
    <source>
        <dbReference type="ARBA" id="ARBA00023015"/>
    </source>
</evidence>
<dbReference type="InterPro" id="IPR036388">
    <property type="entry name" value="WH-like_DNA-bd_sf"/>
</dbReference>
<evidence type="ECO:0000256" key="3">
    <source>
        <dbReference type="ARBA" id="ARBA00023125"/>
    </source>
</evidence>
<keyword evidence="4" id="KW-0804">Transcription</keyword>
<dbReference type="InterPro" id="IPR016032">
    <property type="entry name" value="Sig_transdc_resp-reg_C-effctor"/>
</dbReference>
<dbReference type="PRINTS" id="PR00364">
    <property type="entry name" value="DISEASERSIST"/>
</dbReference>
<dbReference type="InterPro" id="IPR051677">
    <property type="entry name" value="AfsR-DnrI-RedD_regulator"/>
</dbReference>
<dbReference type="SUPFAM" id="SSF52540">
    <property type="entry name" value="P-loop containing nucleoside triphosphate hydrolases"/>
    <property type="match status" value="1"/>
</dbReference>
<dbReference type="InterPro" id="IPR027417">
    <property type="entry name" value="P-loop_NTPase"/>
</dbReference>
<evidence type="ECO:0000256" key="4">
    <source>
        <dbReference type="ARBA" id="ARBA00023163"/>
    </source>
</evidence>
<protein>
    <recommendedName>
        <fullName evidence="7">OmpR/PhoB-type domain-containing protein</fullName>
    </recommendedName>
</protein>
<dbReference type="InterPro" id="IPR001867">
    <property type="entry name" value="OmpR/PhoB-type_DNA-bd"/>
</dbReference>
<dbReference type="SUPFAM" id="SSF46894">
    <property type="entry name" value="C-terminal effector domain of the bipartite response regulators"/>
    <property type="match status" value="1"/>
</dbReference>
<sequence>MVTNVSFGVLGPVEAWAGDRRLRLGPPQQRTVLAAILLNEGLVASVGHLVEALWGEEPPAGAVKTVRTYVSRIRAVLEPAGAQIESESGGYQLRVPPDRFDLARFRELTAGLSAPGPAGDRAQRARQALQTFRGEPLAGLSGEWAQAQRSRLSYLRAAVIEAQFAAELEAGRHTEVIAELPRAIQEFPFRERLRELHILALYQAGLRAEAFVTHRAVLKLLSEELGVEPMPALRDLHRRMVEGDPTLAPPERSPVVVPRQPGVMPRQPEVMPRQPEVAPREILPEISLRPPPRVTEFIGREAVVAELTGLLRDPGRPVLIGIDGLAGIGKTALAVHVSTLVRDAFPDGVFMIDLGGAGGLPVEPAAVLRHLMSRFGISESAIPPDLSCRSQLWRNLLSQRRVLLVLDAAADSSQLAPLIPETPGSAMIVTNWYRHRDVPGVRWTTLGGLGHDDAWRLLERSVDPARLRRDPEPVNRLIELASGHPVPLRVVANHLLAHPQATMAEAEHHIRDEYSSLIIAHLDSLDARWRDRRPYWKLEPDAQRALRLLAGLNVIDMSSGLAAHVLEIPQDRARQILARLADFHLVEAGGADRYGFSPFTRAAARRWSLESDSPAARDTVRRRGAEYVARNGSLFA</sequence>
<dbReference type="GO" id="GO:0000160">
    <property type="term" value="P:phosphorelay signal transduction system"/>
    <property type="evidence" value="ECO:0007669"/>
    <property type="project" value="InterPro"/>
</dbReference>
<evidence type="ECO:0000256" key="6">
    <source>
        <dbReference type="SAM" id="MobiDB-lite"/>
    </source>
</evidence>
<feature type="DNA-binding region" description="OmpR/PhoB-type" evidence="5">
    <location>
        <begin position="1"/>
        <end position="95"/>
    </location>
</feature>
<proteinExistence type="inferred from homology"/>
<name>A0A919M719_9ACTN</name>
<evidence type="ECO:0000313" key="8">
    <source>
        <dbReference type="EMBL" id="GID64984.1"/>
    </source>
</evidence>
<comment type="caution">
    <text evidence="8">The sequence shown here is derived from an EMBL/GenBank/DDBJ whole genome shotgun (WGS) entry which is preliminary data.</text>
</comment>
<dbReference type="SMART" id="SM00862">
    <property type="entry name" value="Trans_reg_C"/>
    <property type="match status" value="1"/>
</dbReference>
<feature type="domain" description="OmpR/PhoB-type" evidence="7">
    <location>
        <begin position="1"/>
        <end position="95"/>
    </location>
</feature>
<dbReference type="SUPFAM" id="SSF48452">
    <property type="entry name" value="TPR-like"/>
    <property type="match status" value="1"/>
</dbReference>
<dbReference type="GO" id="GO:0043531">
    <property type="term" value="F:ADP binding"/>
    <property type="evidence" value="ECO:0007669"/>
    <property type="project" value="InterPro"/>
</dbReference>
<organism evidence="8 9">
    <name type="scientific">Actinoplanes cyaneus</name>
    <dbReference type="NCBI Taxonomy" id="52696"/>
    <lineage>
        <taxon>Bacteria</taxon>
        <taxon>Bacillati</taxon>
        <taxon>Actinomycetota</taxon>
        <taxon>Actinomycetes</taxon>
        <taxon>Micromonosporales</taxon>
        <taxon>Micromonosporaceae</taxon>
        <taxon>Actinoplanes</taxon>
    </lineage>
</organism>
<dbReference type="RefSeq" id="WP_203740709.1">
    <property type="nucleotide sequence ID" value="NZ_BAAAUC010000065.1"/>
</dbReference>
<feature type="region of interest" description="Disordered" evidence="6">
    <location>
        <begin position="244"/>
        <end position="276"/>
    </location>
</feature>
<dbReference type="Pfam" id="PF00486">
    <property type="entry name" value="Trans_reg_C"/>
    <property type="match status" value="1"/>
</dbReference>